<sequence length="606" mass="70315">MTSSQHPPSSQSSLSPQTIPSHPIYHYLSATSKATRIHFSFAHHHLFSKRVSLGSSPSSILDLFTDIVHYILAEEYVPEYIAPVEPVDDEDPEELQQLINEFAKCHDRFVEMLKRVQRLLKSMKWDEHYSEIRRHMLDLFADEVFDYENVALCIESWVLQQTNETNGILSTEVEHVLKILFDIQRVEGSDEFDDVTSSFFEDLWIEEIGNVDLPPGQFMSARTYSTRYASSRSYSSGTTVSYTSYRRTLDDEDTTSLDNLKFYSGQEANKEYKLNFDEFIIKVERDFKFLESAHNYIQFIFPVREKGLYTAQPLSKYEAESFRKSPVIQKNIIRAYRMILEFYGLNLRDEVTGTVSRTEDFEERYRNMNTFTHNNLRMTRILKFLGSVGFEHFKKPLVLHWIEEIFKNHFLLNSASACVEYWIPTLRRESELIEAEQLVLRLTGMYIKRSNYEHEEESWACQRVSIRDEEGGNFQEIVEERVTETPPLDAESKAKTSELQSLMDVCTGTQEGTPNEDTAPPPISNGEQNDDSNPAEPAQPSKISIKNFMREQPEYPQGIQPLKVFAWKKTVSSRSETRKRKRVAIDSPSEKTGLSSKKQRLEPTGE</sequence>
<proteinExistence type="inferred from homology"/>
<evidence type="ECO:0000256" key="1">
    <source>
        <dbReference type="ARBA" id="ARBA00010365"/>
    </source>
</evidence>
<dbReference type="PANTHER" id="PTHR14015">
    <property type="entry name" value="OPIOID GROWTH FACTOR RECEPTOR OGFR ZETA-TYPE OPIOID RECEPTOR"/>
    <property type="match status" value="1"/>
</dbReference>
<evidence type="ECO:0000313" key="4">
    <source>
        <dbReference type="EMBL" id="CAD9082337.1"/>
    </source>
</evidence>
<feature type="compositionally biased region" description="Polar residues" evidence="2">
    <location>
        <begin position="507"/>
        <end position="516"/>
    </location>
</feature>
<evidence type="ECO:0000259" key="3">
    <source>
        <dbReference type="Pfam" id="PF04664"/>
    </source>
</evidence>
<dbReference type="InterPro" id="IPR006757">
    <property type="entry name" value="OGF_rcpt"/>
</dbReference>
<dbReference type="GO" id="GO:0016020">
    <property type="term" value="C:membrane"/>
    <property type="evidence" value="ECO:0007669"/>
    <property type="project" value="InterPro"/>
</dbReference>
<evidence type="ECO:0000256" key="2">
    <source>
        <dbReference type="SAM" id="MobiDB-lite"/>
    </source>
</evidence>
<organism evidence="4">
    <name type="scientific">Percolomonas cosmopolitus</name>
    <dbReference type="NCBI Taxonomy" id="63605"/>
    <lineage>
        <taxon>Eukaryota</taxon>
        <taxon>Discoba</taxon>
        <taxon>Heterolobosea</taxon>
        <taxon>Tetramitia</taxon>
        <taxon>Eutetramitia</taxon>
        <taxon>Percolomonadidae</taxon>
        <taxon>Percolomonas</taxon>
    </lineage>
</organism>
<gene>
    <name evidence="4" type="ORF">PCOS0759_LOCUS5577</name>
</gene>
<comment type="similarity">
    <text evidence="1">Belongs to the opioid growth factor receptor family.</text>
</comment>
<protein>
    <recommendedName>
        <fullName evidence="3">Opioid growth factor receptor (OGFr) conserved domain-containing protein</fullName>
    </recommendedName>
</protein>
<dbReference type="AlphaFoldDB" id="A0A7S1KR85"/>
<dbReference type="Pfam" id="PF04664">
    <property type="entry name" value="OGFr_N"/>
    <property type="match status" value="1"/>
</dbReference>
<feature type="region of interest" description="Disordered" evidence="2">
    <location>
        <begin position="507"/>
        <end position="606"/>
    </location>
</feature>
<accession>A0A7S1KR85</accession>
<dbReference type="EMBL" id="HBGD01006699">
    <property type="protein sequence ID" value="CAD9082337.1"/>
    <property type="molecule type" value="Transcribed_RNA"/>
</dbReference>
<dbReference type="PANTHER" id="PTHR14015:SF2">
    <property type="entry name" value="OPIOID GROWTH FACTOR RECEPTOR (OGFR) CONSERVED DOMAIN-CONTAINING PROTEIN"/>
    <property type="match status" value="1"/>
</dbReference>
<name>A0A7S1KR85_9EUKA</name>
<feature type="domain" description="Opioid growth factor receptor (OGFr) conserved" evidence="3">
    <location>
        <begin position="256"/>
        <end position="431"/>
    </location>
</feature>
<reference evidence="4" key="1">
    <citation type="submission" date="2021-01" db="EMBL/GenBank/DDBJ databases">
        <authorList>
            <person name="Corre E."/>
            <person name="Pelletier E."/>
            <person name="Niang G."/>
            <person name="Scheremetjew M."/>
            <person name="Finn R."/>
            <person name="Kale V."/>
            <person name="Holt S."/>
            <person name="Cochrane G."/>
            <person name="Meng A."/>
            <person name="Brown T."/>
            <person name="Cohen L."/>
        </authorList>
    </citation>
    <scope>NUCLEOTIDE SEQUENCE</scope>
    <source>
        <strain evidence="4">WS</strain>
    </source>
</reference>
<dbReference type="InterPro" id="IPR039574">
    <property type="entry name" value="OGFr"/>
</dbReference>
<dbReference type="GO" id="GO:0140625">
    <property type="term" value="F:opioid growth factor receptor activity"/>
    <property type="evidence" value="ECO:0007669"/>
    <property type="project" value="InterPro"/>
</dbReference>